<reference evidence="1" key="1">
    <citation type="submission" date="2020-09" db="EMBL/GenBank/DDBJ databases">
        <authorList>
            <person name="Kim M.K."/>
        </authorList>
    </citation>
    <scope>NUCLEOTIDE SEQUENCE</scope>
    <source>
        <strain evidence="1">BT702</strain>
    </source>
</reference>
<dbReference type="RefSeq" id="WP_190886885.1">
    <property type="nucleotide sequence ID" value="NZ_JACWZY010000007.1"/>
</dbReference>
<accession>A0A927AN34</accession>
<name>A0A927AN34_9BACT</name>
<dbReference type="AlphaFoldDB" id="A0A927AN34"/>
<keyword evidence="2" id="KW-1185">Reference proteome</keyword>
<dbReference type="Proteomes" id="UP000598820">
    <property type="component" value="Unassembled WGS sequence"/>
</dbReference>
<dbReference type="EMBL" id="JACWZY010000007">
    <property type="protein sequence ID" value="MBD2701024.1"/>
    <property type="molecule type" value="Genomic_DNA"/>
</dbReference>
<proteinExistence type="predicted"/>
<organism evidence="1 2">
    <name type="scientific">Spirosoma profusum</name>
    <dbReference type="NCBI Taxonomy" id="2771354"/>
    <lineage>
        <taxon>Bacteria</taxon>
        <taxon>Pseudomonadati</taxon>
        <taxon>Bacteroidota</taxon>
        <taxon>Cytophagia</taxon>
        <taxon>Cytophagales</taxon>
        <taxon>Cytophagaceae</taxon>
        <taxon>Spirosoma</taxon>
    </lineage>
</organism>
<evidence type="ECO:0000313" key="1">
    <source>
        <dbReference type="EMBL" id="MBD2701024.1"/>
    </source>
</evidence>
<sequence>MRSNVLLIGRNPSVLNDLASALTDEGFNVTTTNLVEQAVQDFDGVDFDLVAFGRGVDEATNHQLRMSFGNQNPKLIFVNGLAPLIPLLVKQIKLAVLGEQAGKFLTAFVCVSADCKKVRVNVAVSCELTIDLYELDAIHQTTQKRLISESVSAGLHEYSLAIDQNATSTIKFLAAEANELDLLVLPIR</sequence>
<gene>
    <name evidence="1" type="ORF">IC229_10295</name>
</gene>
<protein>
    <submittedName>
        <fullName evidence="1">Uncharacterized protein</fullName>
    </submittedName>
</protein>
<evidence type="ECO:0000313" key="2">
    <source>
        <dbReference type="Proteomes" id="UP000598820"/>
    </source>
</evidence>
<comment type="caution">
    <text evidence="1">The sequence shown here is derived from an EMBL/GenBank/DDBJ whole genome shotgun (WGS) entry which is preliminary data.</text>
</comment>